<dbReference type="Proteomes" id="UP001165565">
    <property type="component" value="Unassembled WGS sequence"/>
</dbReference>
<gene>
    <name evidence="2" type="ORF">NEE01_16675</name>
</gene>
<sequence>MSIFLGVDGGGTKTEFVCIDESGRAVARALTGTTYHLQVGLDEAIARLAQGIDAVSRQIGLPPAVFGYSFFGLPAFGEDAAVDPLLEAACGKLLGHGRYACDNDMVCGWAGSLACADGINLVAGTGSIGYGERQGRKARVGGWGEVFGDEGSAYWIAIQGLNAFTRMSDGRLAEGPLKHVFSRELALGSDLDICARVMGNGAMVRDDIAGLARIVSLAAEEGDRVALSILDRAGVELAAIAGVLRRSLGFAEEESALLSWSGGVLTKQDAVRAALCRELDGHGRFEVIAPRYEPGLGAALYAQKIARERARP</sequence>
<comment type="caution">
    <text evidence="2">The sequence shown here is derived from an EMBL/GenBank/DDBJ whole genome shotgun (WGS) entry which is preliminary data.</text>
</comment>
<evidence type="ECO:0000259" key="1">
    <source>
        <dbReference type="Pfam" id="PF01869"/>
    </source>
</evidence>
<evidence type="ECO:0000313" key="2">
    <source>
        <dbReference type="EMBL" id="MCW6536415.1"/>
    </source>
</evidence>
<dbReference type="SUPFAM" id="SSF53067">
    <property type="entry name" value="Actin-like ATPase domain"/>
    <property type="match status" value="2"/>
</dbReference>
<dbReference type="InterPro" id="IPR002731">
    <property type="entry name" value="ATPase_BadF"/>
</dbReference>
<dbReference type="InterPro" id="IPR052519">
    <property type="entry name" value="Euk-type_GlcNAc_Kinase"/>
</dbReference>
<dbReference type="PANTHER" id="PTHR43190">
    <property type="entry name" value="N-ACETYL-D-GLUCOSAMINE KINASE"/>
    <property type="match status" value="1"/>
</dbReference>
<keyword evidence="2" id="KW-0418">Kinase</keyword>
<evidence type="ECO:0000313" key="3">
    <source>
        <dbReference type="Proteomes" id="UP001165565"/>
    </source>
</evidence>
<name>A0AA41Z9D9_9SPHN</name>
<proteinExistence type="predicted"/>
<dbReference type="CDD" id="cd24007">
    <property type="entry name" value="ASKHA_NBD_eukNAGK-like"/>
    <property type="match status" value="1"/>
</dbReference>
<keyword evidence="2" id="KW-0808">Transferase</keyword>
<feature type="domain" description="ATPase BadF/BadG/BcrA/BcrD type" evidence="1">
    <location>
        <begin position="5"/>
        <end position="302"/>
    </location>
</feature>
<dbReference type="RefSeq" id="WP_265269941.1">
    <property type="nucleotide sequence ID" value="NZ_JANFAV010000013.1"/>
</dbReference>
<dbReference type="Pfam" id="PF01869">
    <property type="entry name" value="BcrAD_BadFG"/>
    <property type="match status" value="1"/>
</dbReference>
<reference evidence="2" key="1">
    <citation type="submission" date="2022-06" db="EMBL/GenBank/DDBJ databases">
        <title>Sphingomonas sp. nov. isolated from rhizosphere soil of tomato.</title>
        <authorList>
            <person name="Dong H."/>
            <person name="Gao R."/>
        </authorList>
    </citation>
    <scope>NUCLEOTIDE SEQUENCE</scope>
    <source>
        <strain evidence="2">MMSM24</strain>
    </source>
</reference>
<dbReference type="EMBL" id="JANFAV010000013">
    <property type="protein sequence ID" value="MCW6536415.1"/>
    <property type="molecule type" value="Genomic_DNA"/>
</dbReference>
<dbReference type="GO" id="GO:0016301">
    <property type="term" value="F:kinase activity"/>
    <property type="evidence" value="ECO:0007669"/>
    <property type="project" value="UniProtKB-KW"/>
</dbReference>
<dbReference type="InterPro" id="IPR043129">
    <property type="entry name" value="ATPase_NBD"/>
</dbReference>
<dbReference type="PANTHER" id="PTHR43190:SF3">
    <property type="entry name" value="N-ACETYL-D-GLUCOSAMINE KINASE"/>
    <property type="match status" value="1"/>
</dbReference>
<keyword evidence="3" id="KW-1185">Reference proteome</keyword>
<protein>
    <submittedName>
        <fullName evidence="2">N-acetylglucosamine kinase</fullName>
    </submittedName>
</protein>
<dbReference type="AlphaFoldDB" id="A0AA41Z9D9"/>
<dbReference type="Gene3D" id="3.30.420.40">
    <property type="match status" value="2"/>
</dbReference>
<accession>A0AA41Z9D9</accession>
<organism evidence="2 3">
    <name type="scientific">Sphingomonas lycopersici</name>
    <dbReference type="NCBI Taxonomy" id="2951807"/>
    <lineage>
        <taxon>Bacteria</taxon>
        <taxon>Pseudomonadati</taxon>
        <taxon>Pseudomonadota</taxon>
        <taxon>Alphaproteobacteria</taxon>
        <taxon>Sphingomonadales</taxon>
        <taxon>Sphingomonadaceae</taxon>
        <taxon>Sphingomonas</taxon>
    </lineage>
</organism>